<feature type="compositionally biased region" description="Polar residues" evidence="1">
    <location>
        <begin position="282"/>
        <end position="291"/>
    </location>
</feature>
<gene>
    <name evidence="2" type="ORF">TH30_14635</name>
</gene>
<dbReference type="AlphaFoldDB" id="A0A367WT15"/>
<feature type="compositionally biased region" description="Polar residues" evidence="1">
    <location>
        <begin position="372"/>
        <end position="386"/>
    </location>
</feature>
<feature type="compositionally biased region" description="Polar residues" evidence="1">
    <location>
        <begin position="333"/>
        <end position="345"/>
    </location>
</feature>
<evidence type="ECO:0000313" key="2">
    <source>
        <dbReference type="EMBL" id="RCK44605.1"/>
    </source>
</evidence>
<dbReference type="RefSeq" id="WP_114098764.1">
    <property type="nucleotide sequence ID" value="NZ_JPWI01000009.1"/>
</dbReference>
<protein>
    <submittedName>
        <fullName evidence="2">Uncharacterized protein</fullName>
    </submittedName>
</protein>
<feature type="region of interest" description="Disordered" evidence="1">
    <location>
        <begin position="82"/>
        <end position="108"/>
    </location>
</feature>
<dbReference type="EMBL" id="JPWI01000009">
    <property type="protein sequence ID" value="RCK44605.1"/>
    <property type="molecule type" value="Genomic_DNA"/>
</dbReference>
<comment type="caution">
    <text evidence="2">The sequence shown here is derived from an EMBL/GenBank/DDBJ whole genome shotgun (WGS) entry which is preliminary data.</text>
</comment>
<dbReference type="SUPFAM" id="SSF50630">
    <property type="entry name" value="Acid proteases"/>
    <property type="match status" value="1"/>
</dbReference>
<reference evidence="2 3" key="1">
    <citation type="submission" date="2014-07" db="EMBL/GenBank/DDBJ databases">
        <title>Draft genome sequence of Thalassospira profundimaris PR54-5.</title>
        <authorList>
            <person name="Lai Q."/>
            <person name="Shao Z."/>
        </authorList>
    </citation>
    <scope>NUCLEOTIDE SEQUENCE [LARGE SCALE GENOMIC DNA]</scope>
    <source>
        <strain evidence="2 3">PR54-5</strain>
    </source>
</reference>
<organism evidence="2 3">
    <name type="scientific">Thalassospira profundimaris</name>
    <dbReference type="NCBI Taxonomy" id="502049"/>
    <lineage>
        <taxon>Bacteria</taxon>
        <taxon>Pseudomonadati</taxon>
        <taxon>Pseudomonadota</taxon>
        <taxon>Alphaproteobacteria</taxon>
        <taxon>Rhodospirillales</taxon>
        <taxon>Thalassospiraceae</taxon>
        <taxon>Thalassospira</taxon>
    </lineage>
</organism>
<feature type="region of interest" description="Disordered" evidence="1">
    <location>
        <begin position="204"/>
        <end position="398"/>
    </location>
</feature>
<dbReference type="OrthoDB" id="7366805at2"/>
<feature type="compositionally biased region" description="Basic and acidic residues" evidence="1">
    <location>
        <begin position="389"/>
        <end position="398"/>
    </location>
</feature>
<dbReference type="Proteomes" id="UP000252255">
    <property type="component" value="Unassembled WGS sequence"/>
</dbReference>
<evidence type="ECO:0000256" key="1">
    <source>
        <dbReference type="SAM" id="MobiDB-lite"/>
    </source>
</evidence>
<sequence>MPRLDGMNPILLKTLISLAASNNKSAKGGSLGTDAQLRNRTILYPDEALDLPEWGIAGMPGMILGAAPQTCLFVSDLEMSGSDNASTGESSDTDQDTEAEPTKTSDGSAAGIVSFSLTLKCNPDPQSNLKSCTIVWKLSLPIAGYRDIQTSSSSESVRAPVIHTRMKIRGIERDVEIGLLEMTGLEQPLLIGQDTLGDKFLIRPDRDKKDLQTPTPSVDLNPTESSDPSEMPAPSEPGAAQTKTDTMPEQTSSPEQTKSDDLPHKDADTTGTKDTTPETPLESASNNQDISNDAAMPATPNADASNPSNTVSPEDQSADSQNPAVPVPPPQNEQSRTDAANTPSEDVQPEQPKADAAETNPASAPQAPATGDDSTNTAQAQTQTPGPSDDPKPATDPA</sequence>
<accession>A0A367WT15</accession>
<name>A0A367WT15_9PROT</name>
<evidence type="ECO:0000313" key="3">
    <source>
        <dbReference type="Proteomes" id="UP000252255"/>
    </source>
</evidence>
<feature type="compositionally biased region" description="Low complexity" evidence="1">
    <location>
        <begin position="269"/>
        <end position="279"/>
    </location>
</feature>
<dbReference type="InterPro" id="IPR021109">
    <property type="entry name" value="Peptidase_aspartic_dom_sf"/>
</dbReference>
<feature type="compositionally biased region" description="Basic and acidic residues" evidence="1">
    <location>
        <begin position="257"/>
        <end position="268"/>
    </location>
</feature>
<feature type="compositionally biased region" description="Polar residues" evidence="1">
    <location>
        <begin position="302"/>
        <end position="320"/>
    </location>
</feature>
<feature type="compositionally biased region" description="Polar residues" evidence="1">
    <location>
        <begin position="241"/>
        <end position="256"/>
    </location>
</feature>
<proteinExistence type="predicted"/>
<feature type="compositionally biased region" description="Polar residues" evidence="1">
    <location>
        <begin position="212"/>
        <end position="228"/>
    </location>
</feature>